<gene>
    <name evidence="2" type="ORF">GCM10023349_42560</name>
</gene>
<comment type="caution">
    <text evidence="2">The sequence shown here is derived from an EMBL/GenBank/DDBJ whole genome shotgun (WGS) entry which is preliminary data.</text>
</comment>
<proteinExistence type="predicted"/>
<accession>A0ABP8XZV2</accession>
<reference evidence="3" key="1">
    <citation type="journal article" date="2019" name="Int. J. Syst. Evol. Microbiol.">
        <title>The Global Catalogue of Microorganisms (GCM) 10K type strain sequencing project: providing services to taxonomists for standard genome sequencing and annotation.</title>
        <authorList>
            <consortium name="The Broad Institute Genomics Platform"/>
            <consortium name="The Broad Institute Genome Sequencing Center for Infectious Disease"/>
            <person name="Wu L."/>
            <person name="Ma J."/>
        </authorList>
    </citation>
    <scope>NUCLEOTIDE SEQUENCE [LARGE SCALE GENOMIC DNA]</scope>
    <source>
        <strain evidence="3">JCM 18531</strain>
    </source>
</reference>
<evidence type="ECO:0000256" key="1">
    <source>
        <dbReference type="SAM" id="MobiDB-lite"/>
    </source>
</evidence>
<organism evidence="2 3">
    <name type="scientific">Nocardioides conyzicola</name>
    <dbReference type="NCBI Taxonomy" id="1651781"/>
    <lineage>
        <taxon>Bacteria</taxon>
        <taxon>Bacillati</taxon>
        <taxon>Actinomycetota</taxon>
        <taxon>Actinomycetes</taxon>
        <taxon>Propionibacteriales</taxon>
        <taxon>Nocardioidaceae</taxon>
        <taxon>Nocardioides</taxon>
    </lineage>
</organism>
<feature type="region of interest" description="Disordered" evidence="1">
    <location>
        <begin position="412"/>
        <end position="434"/>
    </location>
</feature>
<evidence type="ECO:0000313" key="2">
    <source>
        <dbReference type="EMBL" id="GAA4718139.1"/>
    </source>
</evidence>
<protein>
    <submittedName>
        <fullName evidence="2">Uncharacterized protein</fullName>
    </submittedName>
</protein>
<name>A0ABP8XZV2_9ACTN</name>
<keyword evidence="3" id="KW-1185">Reference proteome</keyword>
<dbReference type="Proteomes" id="UP001499974">
    <property type="component" value="Unassembled WGS sequence"/>
</dbReference>
<sequence>MTGDDDHRLLRAAWTRLHTRLRDLRVNLEFGDTYLMEFADKADRAANLALHLEGAVKLVDQHLYAPALAVTRTSIEHVVLDALLFRGRTWVQNVRGISTGTWEQWQADREAGAEWTAYIVKWTRTKRGDVRICREGIYTNPDDQGNRERLSIYYFLLEEYDGSIGRPVGGASDTARDDEVGFGRQELRALARENEARWRTYLTWSALLDNLAVNDLAEEADVGRLGVHYRFLSAYAHPVSHTHRRLYGDSRDGSTPHYDHYASELVLLYVVTLAMLELVNFAAGLASRTDVTLGETDSLNDDLDFARRATDHFWFIGTNPHPWDFNQARNQAAFRLLRDGQREDVATPDPADVPFPRDPLRRLVDMHASSSEVLTGYVYQSPWRAPTHGDAGNPNSPPLSAASATLHTWQWSRSTSSGVRADPKMGPGGTPPSR</sequence>
<dbReference type="RefSeq" id="WP_345523691.1">
    <property type="nucleotide sequence ID" value="NZ_BAABKM010000004.1"/>
</dbReference>
<evidence type="ECO:0000313" key="3">
    <source>
        <dbReference type="Proteomes" id="UP001499974"/>
    </source>
</evidence>
<dbReference type="EMBL" id="BAABKM010000004">
    <property type="protein sequence ID" value="GAA4718139.1"/>
    <property type="molecule type" value="Genomic_DNA"/>
</dbReference>